<gene>
    <name evidence="9" type="ORF">ZEAMMB73_Zm00001d029407</name>
</gene>
<dbReference type="InterPro" id="IPR048258">
    <property type="entry name" value="Cyclins_cyclin-box"/>
</dbReference>
<protein>
    <submittedName>
        <fullName evidence="9">Cyclin-D2-1</fullName>
    </submittedName>
</protein>
<reference evidence="10" key="3">
    <citation type="submission" date="2021-05" db="UniProtKB">
        <authorList>
            <consortium name="EnsemblPlants"/>
        </authorList>
    </citation>
    <scope>IDENTIFICATION</scope>
    <source>
        <strain evidence="10">cv. B73</strain>
    </source>
</reference>
<feature type="domain" description="Cyclin C-terminal" evidence="8">
    <location>
        <begin position="195"/>
        <end position="311"/>
    </location>
</feature>
<dbReference type="Pfam" id="PF02984">
    <property type="entry name" value="Cyclin_C"/>
    <property type="match status" value="1"/>
</dbReference>
<evidence type="ECO:0000256" key="6">
    <source>
        <dbReference type="SAM" id="MobiDB-lite"/>
    </source>
</evidence>
<evidence type="ECO:0000256" key="1">
    <source>
        <dbReference type="ARBA" id="ARBA00009065"/>
    </source>
</evidence>
<name>A0A1D6K4Y4_MAIZE</name>
<keyword evidence="3 5" id="KW-0195">Cyclin</keyword>
<feature type="domain" description="Cyclin-like" evidence="7">
    <location>
        <begin position="92"/>
        <end position="186"/>
    </location>
</feature>
<evidence type="ECO:0000259" key="7">
    <source>
        <dbReference type="SMART" id="SM00385"/>
    </source>
</evidence>
<dbReference type="GO" id="GO:0051301">
    <property type="term" value="P:cell division"/>
    <property type="evidence" value="ECO:0007669"/>
    <property type="project" value="UniProtKB-KW"/>
</dbReference>
<evidence type="ECO:0000313" key="9">
    <source>
        <dbReference type="EMBL" id="ONL98662.1"/>
    </source>
</evidence>
<dbReference type="EnsemblPlants" id="Zm00001eb019120_T001">
    <property type="protein sequence ID" value="Zm00001eb019120_P001"/>
    <property type="gene ID" value="Zm00001eb019120"/>
</dbReference>
<evidence type="ECO:0000256" key="5">
    <source>
        <dbReference type="RuleBase" id="RU000383"/>
    </source>
</evidence>
<keyword evidence="4" id="KW-0131">Cell cycle</keyword>
<organism evidence="9">
    <name type="scientific">Zea mays</name>
    <name type="common">Maize</name>
    <dbReference type="NCBI Taxonomy" id="4577"/>
    <lineage>
        <taxon>Eukaryota</taxon>
        <taxon>Viridiplantae</taxon>
        <taxon>Streptophyta</taxon>
        <taxon>Embryophyta</taxon>
        <taxon>Tracheophyta</taxon>
        <taxon>Spermatophyta</taxon>
        <taxon>Magnoliopsida</taxon>
        <taxon>Liliopsida</taxon>
        <taxon>Poales</taxon>
        <taxon>Poaceae</taxon>
        <taxon>PACMAD clade</taxon>
        <taxon>Panicoideae</taxon>
        <taxon>Andropogonodae</taxon>
        <taxon>Andropogoneae</taxon>
        <taxon>Tripsacinae</taxon>
        <taxon>Zea</taxon>
    </lineage>
</organism>
<reference evidence="9 11" key="1">
    <citation type="submission" date="2015-12" db="EMBL/GenBank/DDBJ databases">
        <title>Update maize B73 reference genome by single molecule sequencing technologies.</title>
        <authorList>
            <consortium name="Maize Genome Sequencing Project"/>
            <person name="Ware D."/>
        </authorList>
    </citation>
    <scope>NUCLEOTIDE SEQUENCE [LARGE SCALE GENOMIC DNA]</scope>
    <source>
        <strain evidence="11">cv. B73</strain>
        <tissue evidence="9">Seedling</tissue>
    </source>
</reference>
<evidence type="ECO:0000256" key="4">
    <source>
        <dbReference type="ARBA" id="ARBA00023306"/>
    </source>
</evidence>
<dbReference type="GO" id="GO:0000082">
    <property type="term" value="P:G1/S transition of mitotic cell cycle"/>
    <property type="evidence" value="ECO:0000318"/>
    <property type="project" value="GO_Central"/>
</dbReference>
<dbReference type="PROSITE" id="PS00292">
    <property type="entry name" value="CYCLINS"/>
    <property type="match status" value="1"/>
</dbReference>
<dbReference type="EMBL" id="CM007647">
    <property type="protein sequence ID" value="ONL98662.1"/>
    <property type="molecule type" value="Genomic_DNA"/>
</dbReference>
<dbReference type="SMART" id="SM00385">
    <property type="entry name" value="CYCLIN"/>
    <property type="match status" value="1"/>
</dbReference>
<dbReference type="InterPro" id="IPR039361">
    <property type="entry name" value="Cyclin"/>
</dbReference>
<feature type="region of interest" description="Disordered" evidence="6">
    <location>
        <begin position="318"/>
        <end position="346"/>
    </location>
</feature>
<dbReference type="InterPro" id="IPR036915">
    <property type="entry name" value="Cyclin-like_sf"/>
</dbReference>
<comment type="similarity">
    <text evidence="1">Belongs to the cyclin family. Cyclin D subfamily.</text>
</comment>
<evidence type="ECO:0000313" key="10">
    <source>
        <dbReference type="EnsemblPlants" id="Zm00001eb019120_P001"/>
    </source>
</evidence>
<sequence length="346" mass="38095">MGFRCGRASSSLLCEEDVAGMFGCNGHDDEEVGLLVLGMDTTFAALPSQSDEVVASLMEKEKEQLHSVATGDYLQRLSSGGLESSCRIAAIDWIKKAQAYHDFGPLSAYLAVNYLDRVLSTNQVPADADHQPWMPQLLSVACLTIAAKMEETVVPRRLDIHQNQVLSEKYRFDLDAIQRMEIYILDSLNWRMQAVTPFSYINYFVDKFTDGKPLSCGFISRCTEIILGSLEATKLLQFRPSEMAAAVVLSAAAESQVIAFSGALLASNILVNKENVRRCHEALQEVGLVKKKTDYSASPSRVLDASCFSFKTDDNQTAGSSQSQANNNGNYNQAYSPASKRTRLDI</sequence>
<dbReference type="GO" id="GO:0016538">
    <property type="term" value="F:cyclin-dependent protein serine/threonine kinase regulator activity"/>
    <property type="evidence" value="ECO:0000318"/>
    <property type="project" value="GO_Central"/>
</dbReference>
<dbReference type="InterPro" id="IPR004367">
    <property type="entry name" value="Cyclin_C-dom"/>
</dbReference>
<dbReference type="FunFam" id="1.10.472.10:FF:000069">
    <property type="entry name" value="Cyclin-D5-1"/>
    <property type="match status" value="1"/>
</dbReference>
<dbReference type="SMR" id="A0A1D6K4Y4"/>
<evidence type="ECO:0000259" key="8">
    <source>
        <dbReference type="SMART" id="SM01332"/>
    </source>
</evidence>
<dbReference type="SUPFAM" id="SSF47954">
    <property type="entry name" value="Cyclin-like"/>
    <property type="match status" value="1"/>
</dbReference>
<proteinExistence type="inferred from homology"/>
<dbReference type="InterPro" id="IPR006671">
    <property type="entry name" value="Cyclin_N"/>
</dbReference>
<dbReference type="Gramene" id="Zm00001eb019120_T001">
    <property type="protein sequence ID" value="Zm00001eb019120_P001"/>
    <property type="gene ID" value="Zm00001eb019120"/>
</dbReference>
<dbReference type="Gene3D" id="1.10.472.10">
    <property type="entry name" value="Cyclin-like"/>
    <property type="match status" value="2"/>
</dbReference>
<dbReference type="Proteomes" id="UP000007305">
    <property type="component" value="Chromosome 1"/>
</dbReference>
<dbReference type="OMA" id="CTPASKR"/>
<evidence type="ECO:0000313" key="11">
    <source>
        <dbReference type="Proteomes" id="UP000007305"/>
    </source>
</evidence>
<keyword evidence="11" id="KW-1185">Reference proteome</keyword>
<reference evidence="10" key="2">
    <citation type="submission" date="2019-07" db="EMBL/GenBank/DDBJ databases">
        <authorList>
            <person name="Seetharam A."/>
            <person name="Woodhouse M."/>
            <person name="Cannon E."/>
        </authorList>
    </citation>
    <scope>NUCLEOTIDE SEQUENCE [LARGE SCALE GENOMIC DNA]</scope>
    <source>
        <strain evidence="10">cv. B73</strain>
    </source>
</reference>
<dbReference type="FunFam" id="1.10.472.10:FF:000395">
    <property type="entry name" value="Cyclin-D2-1"/>
    <property type="match status" value="1"/>
</dbReference>
<dbReference type="ExpressionAtlas" id="A0A1D6K4Y4">
    <property type="expression patterns" value="baseline"/>
</dbReference>
<keyword evidence="2" id="KW-0132">Cell division</keyword>
<dbReference type="GO" id="GO:0005737">
    <property type="term" value="C:cytoplasm"/>
    <property type="evidence" value="ECO:0000318"/>
    <property type="project" value="GO_Central"/>
</dbReference>
<dbReference type="InterPro" id="IPR013763">
    <property type="entry name" value="Cyclin-like_dom"/>
</dbReference>
<dbReference type="STRING" id="4577.A0A1D6K4Y4"/>
<dbReference type="GO" id="GO:0005634">
    <property type="term" value="C:nucleus"/>
    <property type="evidence" value="ECO:0000318"/>
    <property type="project" value="GO_Central"/>
</dbReference>
<dbReference type="CDD" id="cd20544">
    <property type="entry name" value="CYCLIN_AtCycD-like_rpt2"/>
    <property type="match status" value="1"/>
</dbReference>
<evidence type="ECO:0000256" key="3">
    <source>
        <dbReference type="ARBA" id="ARBA00023127"/>
    </source>
</evidence>
<dbReference type="AlphaFoldDB" id="A0A1D6K4Y4"/>
<evidence type="ECO:0000256" key="2">
    <source>
        <dbReference type="ARBA" id="ARBA00022618"/>
    </source>
</evidence>
<dbReference type="Pfam" id="PF00134">
    <property type="entry name" value="Cyclin_N"/>
    <property type="match status" value="1"/>
</dbReference>
<dbReference type="PANTHER" id="PTHR10177">
    <property type="entry name" value="CYCLINS"/>
    <property type="match status" value="1"/>
</dbReference>
<dbReference type="GO" id="GO:0000307">
    <property type="term" value="C:cyclin-dependent protein kinase holoenzyme complex"/>
    <property type="evidence" value="ECO:0000318"/>
    <property type="project" value="GO_Central"/>
</dbReference>
<dbReference type="SMART" id="SM01332">
    <property type="entry name" value="Cyclin_C"/>
    <property type="match status" value="1"/>
</dbReference>
<feature type="compositionally biased region" description="Low complexity" evidence="6">
    <location>
        <begin position="318"/>
        <end position="336"/>
    </location>
</feature>
<accession>A0A1D6K4Y4</accession>
<dbReference type="CDD" id="cd20543">
    <property type="entry name" value="CYCLIN_AtCycD-like_rpt1"/>
    <property type="match status" value="1"/>
</dbReference>